<dbReference type="AlphaFoldDB" id="D8S4T9"/>
<dbReference type="InterPro" id="IPR000242">
    <property type="entry name" value="PTP_cat"/>
</dbReference>
<dbReference type="EMBL" id="GL377602">
    <property type="protein sequence ID" value="EFJ20327.1"/>
    <property type="molecule type" value="Genomic_DNA"/>
</dbReference>
<dbReference type="InterPro" id="IPR000387">
    <property type="entry name" value="Tyr_Pase_dom"/>
</dbReference>
<dbReference type="Proteomes" id="UP000001514">
    <property type="component" value="Unassembled WGS sequence"/>
</dbReference>
<dbReference type="SUPFAM" id="SSF52799">
    <property type="entry name" value="(Phosphotyrosine protein) phosphatases II"/>
    <property type="match status" value="1"/>
</dbReference>
<feature type="domain" description="Tyrosine-protein phosphatase" evidence="1">
    <location>
        <begin position="52"/>
        <end position="264"/>
    </location>
</feature>
<evidence type="ECO:0000313" key="3">
    <source>
        <dbReference type="EMBL" id="EFJ20327.1"/>
    </source>
</evidence>
<dbReference type="PROSITE" id="PS50056">
    <property type="entry name" value="TYR_PHOSPHATASE_2"/>
    <property type="match status" value="1"/>
</dbReference>
<accession>D8S4T9</accession>
<dbReference type="STRING" id="88036.D8S4T9"/>
<dbReference type="InterPro" id="IPR003595">
    <property type="entry name" value="Tyr_Pase_cat"/>
</dbReference>
<feature type="domain" description="Tyrosine specific protein phosphatases" evidence="2">
    <location>
        <begin position="177"/>
        <end position="255"/>
    </location>
</feature>
<dbReference type="InterPro" id="IPR050348">
    <property type="entry name" value="Protein-Tyr_Phosphatase"/>
</dbReference>
<dbReference type="PANTHER" id="PTHR19134">
    <property type="entry name" value="RECEPTOR-TYPE TYROSINE-PROTEIN PHOSPHATASE"/>
    <property type="match status" value="1"/>
</dbReference>
<dbReference type="eggNOG" id="KOG0789">
    <property type="taxonomic scope" value="Eukaryota"/>
</dbReference>
<dbReference type="HOGENOM" id="CLU_984835_0_0_1"/>
<dbReference type="PANTHER" id="PTHR19134:SF449">
    <property type="entry name" value="TYROSINE-PROTEIN PHOSPHATASE 1"/>
    <property type="match status" value="1"/>
</dbReference>
<dbReference type="PROSITE" id="PS50055">
    <property type="entry name" value="TYR_PHOSPHATASE_PTP"/>
    <property type="match status" value="1"/>
</dbReference>
<dbReference type="Gramene" id="EFJ20327">
    <property type="protein sequence ID" value="EFJ20327"/>
    <property type="gene ID" value="SELMODRAFT_418145"/>
</dbReference>
<proteinExistence type="predicted"/>
<sequence>MELRLRPEQREWCRQACVPLKNKAYQQAKNEYQELVTAHANEMLHASTSDHPYCRSGTRVVLQGSSEFVNANFITPNAICGGEPDSPLHFWEMVVQCKCRAVVKLTQARSSFIDMGSEYFPLRTGESQVYGRITVTNRSSSRSSNEVTKRILGVECQGYQPFTLEHFQYSWSDFGVPKRIEPIQEMFAALYRLPSDCSYFVHCRAGIGRAGTFITIDHVLRCILGGNLSVVNISETVARLREQRRGLVETHDQYWFCFKAVIKELELLMFSAQPKNQEFHASARKLEV</sequence>
<keyword evidence="4" id="KW-1185">Reference proteome</keyword>
<gene>
    <name evidence="3" type="ORF">SELMODRAFT_418145</name>
</gene>
<name>D8S4T9_SELML</name>
<organism evidence="4">
    <name type="scientific">Selaginella moellendorffii</name>
    <name type="common">Spikemoss</name>
    <dbReference type="NCBI Taxonomy" id="88036"/>
    <lineage>
        <taxon>Eukaryota</taxon>
        <taxon>Viridiplantae</taxon>
        <taxon>Streptophyta</taxon>
        <taxon>Embryophyta</taxon>
        <taxon>Tracheophyta</taxon>
        <taxon>Lycopodiopsida</taxon>
        <taxon>Selaginellales</taxon>
        <taxon>Selaginellaceae</taxon>
        <taxon>Selaginella</taxon>
    </lineage>
</organism>
<dbReference type="PRINTS" id="PR00700">
    <property type="entry name" value="PRTYPHPHTASE"/>
</dbReference>
<evidence type="ECO:0000313" key="4">
    <source>
        <dbReference type="Proteomes" id="UP000001514"/>
    </source>
</evidence>
<dbReference type="Gene3D" id="3.90.190.10">
    <property type="entry name" value="Protein tyrosine phosphatase superfamily"/>
    <property type="match status" value="1"/>
</dbReference>
<dbReference type="SMART" id="SM00404">
    <property type="entry name" value="PTPc_motif"/>
    <property type="match status" value="1"/>
</dbReference>
<dbReference type="SMART" id="SM00194">
    <property type="entry name" value="PTPc"/>
    <property type="match status" value="1"/>
</dbReference>
<dbReference type="Pfam" id="PF00102">
    <property type="entry name" value="Y_phosphatase"/>
    <property type="match status" value="1"/>
</dbReference>
<dbReference type="InterPro" id="IPR029021">
    <property type="entry name" value="Prot-tyrosine_phosphatase-like"/>
</dbReference>
<reference evidence="3 4" key="1">
    <citation type="journal article" date="2011" name="Science">
        <title>The Selaginella genome identifies genetic changes associated with the evolution of vascular plants.</title>
        <authorList>
            <person name="Banks J.A."/>
            <person name="Nishiyama T."/>
            <person name="Hasebe M."/>
            <person name="Bowman J.L."/>
            <person name="Gribskov M."/>
            <person name="dePamphilis C."/>
            <person name="Albert V.A."/>
            <person name="Aono N."/>
            <person name="Aoyama T."/>
            <person name="Ambrose B.A."/>
            <person name="Ashton N.W."/>
            <person name="Axtell M.J."/>
            <person name="Barker E."/>
            <person name="Barker M.S."/>
            <person name="Bennetzen J.L."/>
            <person name="Bonawitz N.D."/>
            <person name="Chapple C."/>
            <person name="Cheng C."/>
            <person name="Correa L.G."/>
            <person name="Dacre M."/>
            <person name="DeBarry J."/>
            <person name="Dreyer I."/>
            <person name="Elias M."/>
            <person name="Engstrom E.M."/>
            <person name="Estelle M."/>
            <person name="Feng L."/>
            <person name="Finet C."/>
            <person name="Floyd S.K."/>
            <person name="Frommer W.B."/>
            <person name="Fujita T."/>
            <person name="Gramzow L."/>
            <person name="Gutensohn M."/>
            <person name="Harholt J."/>
            <person name="Hattori M."/>
            <person name="Heyl A."/>
            <person name="Hirai T."/>
            <person name="Hiwatashi Y."/>
            <person name="Ishikawa M."/>
            <person name="Iwata M."/>
            <person name="Karol K.G."/>
            <person name="Koehler B."/>
            <person name="Kolukisaoglu U."/>
            <person name="Kubo M."/>
            <person name="Kurata T."/>
            <person name="Lalonde S."/>
            <person name="Li K."/>
            <person name="Li Y."/>
            <person name="Litt A."/>
            <person name="Lyons E."/>
            <person name="Manning G."/>
            <person name="Maruyama T."/>
            <person name="Michael T.P."/>
            <person name="Mikami K."/>
            <person name="Miyazaki S."/>
            <person name="Morinaga S."/>
            <person name="Murata T."/>
            <person name="Mueller-Roeber B."/>
            <person name="Nelson D.R."/>
            <person name="Obara M."/>
            <person name="Oguri Y."/>
            <person name="Olmstead R.G."/>
            <person name="Onodera N."/>
            <person name="Petersen B.L."/>
            <person name="Pils B."/>
            <person name="Prigge M."/>
            <person name="Rensing S.A."/>
            <person name="Riano-Pachon D.M."/>
            <person name="Roberts A.W."/>
            <person name="Sato Y."/>
            <person name="Scheller H.V."/>
            <person name="Schulz B."/>
            <person name="Schulz C."/>
            <person name="Shakirov E.V."/>
            <person name="Shibagaki N."/>
            <person name="Shinohara N."/>
            <person name="Shippen D.E."/>
            <person name="Soerensen I."/>
            <person name="Sotooka R."/>
            <person name="Sugimoto N."/>
            <person name="Sugita M."/>
            <person name="Sumikawa N."/>
            <person name="Tanurdzic M."/>
            <person name="Theissen G."/>
            <person name="Ulvskov P."/>
            <person name="Wakazuki S."/>
            <person name="Weng J.K."/>
            <person name="Willats W.W."/>
            <person name="Wipf D."/>
            <person name="Wolf P.G."/>
            <person name="Yang L."/>
            <person name="Zimmer A.D."/>
            <person name="Zhu Q."/>
            <person name="Mitros T."/>
            <person name="Hellsten U."/>
            <person name="Loque D."/>
            <person name="Otillar R."/>
            <person name="Salamov A."/>
            <person name="Schmutz J."/>
            <person name="Shapiro H."/>
            <person name="Lindquist E."/>
            <person name="Lucas S."/>
            <person name="Rokhsar D."/>
            <person name="Grigoriev I.V."/>
        </authorList>
    </citation>
    <scope>NUCLEOTIDE SEQUENCE [LARGE SCALE GENOMIC DNA]</scope>
</reference>
<dbReference type="InParanoid" id="D8S4T9"/>
<protein>
    <recommendedName>
        <fullName evidence="5">Tyrosine specific protein phosphatases domain-containing protein</fullName>
    </recommendedName>
</protein>
<dbReference type="OMA" id="GHEYINI"/>
<dbReference type="GO" id="GO:0004725">
    <property type="term" value="F:protein tyrosine phosphatase activity"/>
    <property type="evidence" value="ECO:0007669"/>
    <property type="project" value="InterPro"/>
</dbReference>
<evidence type="ECO:0000259" key="1">
    <source>
        <dbReference type="PROSITE" id="PS50055"/>
    </source>
</evidence>
<evidence type="ECO:0000259" key="2">
    <source>
        <dbReference type="PROSITE" id="PS50056"/>
    </source>
</evidence>
<dbReference type="KEGG" id="smo:SELMODRAFT_418145"/>
<evidence type="ECO:0008006" key="5">
    <source>
        <dbReference type="Google" id="ProtNLM"/>
    </source>
</evidence>